<dbReference type="Pfam" id="PF17432">
    <property type="entry name" value="DUF3458_C"/>
    <property type="match status" value="1"/>
</dbReference>
<evidence type="ECO:0000256" key="5">
    <source>
        <dbReference type="ARBA" id="ARBA00022723"/>
    </source>
</evidence>
<gene>
    <name evidence="13" type="ORF">MNBD_ALPHA08-80</name>
</gene>
<dbReference type="Gene3D" id="3.30.2010.30">
    <property type="match status" value="1"/>
</dbReference>
<dbReference type="Pfam" id="PF11940">
    <property type="entry name" value="DUF3458"/>
    <property type="match status" value="1"/>
</dbReference>
<feature type="domain" description="Peptidase M1 membrane alanine aminopeptidase" evidence="9">
    <location>
        <begin position="238"/>
        <end position="451"/>
    </location>
</feature>
<dbReference type="InterPro" id="IPR001930">
    <property type="entry name" value="Peptidase_M1"/>
</dbReference>
<evidence type="ECO:0000256" key="3">
    <source>
        <dbReference type="ARBA" id="ARBA00022438"/>
    </source>
</evidence>
<evidence type="ECO:0000256" key="6">
    <source>
        <dbReference type="ARBA" id="ARBA00022801"/>
    </source>
</evidence>
<evidence type="ECO:0000256" key="2">
    <source>
        <dbReference type="ARBA" id="ARBA00010136"/>
    </source>
</evidence>
<name>A0A3B0S1D4_9ZZZZ</name>
<keyword evidence="4" id="KW-0645">Protease</keyword>
<dbReference type="InterPro" id="IPR045357">
    <property type="entry name" value="Aminopeptidase_N-like_N"/>
</dbReference>
<dbReference type="InterPro" id="IPR037144">
    <property type="entry name" value="Peptidase_M1_pepN_C_sf"/>
</dbReference>
<dbReference type="PRINTS" id="PR00756">
    <property type="entry name" value="ALADIPTASE"/>
</dbReference>
<dbReference type="EMBL" id="UOEC01000151">
    <property type="protein sequence ID" value="VAV98069.1"/>
    <property type="molecule type" value="Genomic_DNA"/>
</dbReference>
<comment type="cofactor">
    <cofactor evidence="1">
        <name>Zn(2+)</name>
        <dbReference type="ChEBI" id="CHEBI:29105"/>
    </cofactor>
</comment>
<evidence type="ECO:0000259" key="9">
    <source>
        <dbReference type="Pfam" id="PF01433"/>
    </source>
</evidence>
<sequence length="876" mass="97768">MRTETPPTIYLKDYQPAPYLIDHVSLDFRLDAEETRVFARFDMRANPDFAEHGPDSDTPSLVLDGENINLVSITLTGEPVAPADYQVTSDKLILKSPPAEPFTLELETVCNPTSNTALSGLYRSGGNFCTQCEAQGFRRITYFLDQPDILSRYRVRIEGDKTQNPVLLSNGNKVLEGEISDSNRHFAIWEDPFPKPCYLFALVAGDLAKVSDTFTTSSGRQVTLEIFVEHGKQDRCDWAMDCLKRSMVWDEEVFGREYDLDIFMIVAVSDFNMGAMENKGLNVFNDKFILALPDTATDVDYANIEAIIAHEYFHNWSGNRVTCRDWFQLCLKEGLTVFRDQEFSSDVRSRAVKRISDVKLLRAHQFPEDSGPLAHPVRPQSYMEINNFYTATVYEKGAEVVRMLHTLVGKENFRKAMDHYFAHHDGDAATVEDFVQCMAEASGRDLEHFFQWYNEAGTPHVIAEGSYDAAVKTYTLELSQITSPTPGQPTKPPFHIPLVVGLIGPDGRDLPIESRLIELHKAKQTVVFENINARPVLSLNRSFSAPIVLETNMSEKDQLFQMAHDSDSFNQFEAGQEVAMAMIISAMENPDTEPGGLDDFTAALQKVVSDETLEPAFVAQMLTLPGEGTVAGRLAENVDPEAIHMAHRQISALIGKALGDEFNAIMERPAPAPYSPDADAAGLRSLRHTALNFIGAYDKEQGSKLAYKQFTAASNMSDEFGGLVALSQLDTCEREKALDEFYHNHHSDHLLVDKWFALNAQIPFPETLGRVRKLMDHEAFAFNKPNTVRALLGGFAMANPVCFNEIDGSGYELFADAMIKLDQINPQVAARLCGAFRSWRTLETNRAQLAKAALKKINAAPGLSKDTFEITEKSLA</sequence>
<evidence type="ECO:0000259" key="12">
    <source>
        <dbReference type="Pfam" id="PF17900"/>
    </source>
</evidence>
<dbReference type="EC" id="3.4.11.2" evidence="13"/>
<dbReference type="Gene3D" id="2.60.40.1730">
    <property type="entry name" value="tricorn interacting facor f3 domain"/>
    <property type="match status" value="1"/>
</dbReference>
<comment type="similarity">
    <text evidence="2">Belongs to the peptidase M1 family.</text>
</comment>
<dbReference type="InterPro" id="IPR035414">
    <property type="entry name" value="Peptidase_M1_pepN_Ig-like"/>
</dbReference>
<feature type="domain" description="Peptidase M1 alanyl aminopeptidase C-terminal" evidence="11">
    <location>
        <begin position="556"/>
        <end position="876"/>
    </location>
</feature>
<accession>A0A3B0S1D4</accession>
<dbReference type="InterPro" id="IPR027268">
    <property type="entry name" value="Peptidase_M4/M1_CTD_sf"/>
</dbReference>
<dbReference type="FunFam" id="1.10.390.10:FF:000002">
    <property type="entry name" value="Aminopeptidase N"/>
    <property type="match status" value="1"/>
</dbReference>
<dbReference type="PANTHER" id="PTHR46322">
    <property type="entry name" value="PUROMYCIN-SENSITIVE AMINOPEPTIDASE"/>
    <property type="match status" value="1"/>
</dbReference>
<evidence type="ECO:0000256" key="7">
    <source>
        <dbReference type="ARBA" id="ARBA00022833"/>
    </source>
</evidence>
<dbReference type="InterPro" id="IPR038438">
    <property type="entry name" value="PepN_Ig-like_sf"/>
</dbReference>
<proteinExistence type="inferred from homology"/>
<dbReference type="GO" id="GO:0006508">
    <property type="term" value="P:proteolysis"/>
    <property type="evidence" value="ECO:0007669"/>
    <property type="project" value="UniProtKB-KW"/>
</dbReference>
<dbReference type="Pfam" id="PF17900">
    <property type="entry name" value="Peptidase_M1_N"/>
    <property type="match status" value="1"/>
</dbReference>
<evidence type="ECO:0000313" key="13">
    <source>
        <dbReference type="EMBL" id="VAV98069.1"/>
    </source>
</evidence>
<keyword evidence="5" id="KW-0479">Metal-binding</keyword>
<evidence type="ECO:0000256" key="4">
    <source>
        <dbReference type="ARBA" id="ARBA00022670"/>
    </source>
</evidence>
<dbReference type="GO" id="GO:0008237">
    <property type="term" value="F:metallopeptidase activity"/>
    <property type="evidence" value="ECO:0007669"/>
    <property type="project" value="UniProtKB-KW"/>
</dbReference>
<dbReference type="FunFam" id="3.30.2010.30:FF:000002">
    <property type="entry name" value="Putative aminopeptidase N"/>
    <property type="match status" value="1"/>
</dbReference>
<dbReference type="GO" id="GO:0016285">
    <property type="term" value="F:alanyl aminopeptidase activity"/>
    <property type="evidence" value="ECO:0007669"/>
    <property type="project" value="UniProtKB-EC"/>
</dbReference>
<dbReference type="Gene3D" id="2.60.40.1840">
    <property type="match status" value="1"/>
</dbReference>
<evidence type="ECO:0000256" key="1">
    <source>
        <dbReference type="ARBA" id="ARBA00001947"/>
    </source>
</evidence>
<dbReference type="GO" id="GO:0008270">
    <property type="term" value="F:zinc ion binding"/>
    <property type="evidence" value="ECO:0007669"/>
    <property type="project" value="InterPro"/>
</dbReference>
<dbReference type="InterPro" id="IPR042097">
    <property type="entry name" value="Aminopeptidase_N-like_N_sf"/>
</dbReference>
<dbReference type="CDD" id="cd09600">
    <property type="entry name" value="M1_APN"/>
    <property type="match status" value="1"/>
</dbReference>
<keyword evidence="6 13" id="KW-0378">Hydrolase</keyword>
<dbReference type="Gene3D" id="1.25.50.10">
    <property type="entry name" value="Peptidase M1, alanyl aminopeptidase, C-terminal domain"/>
    <property type="match status" value="1"/>
</dbReference>
<reference evidence="13" key="1">
    <citation type="submission" date="2018-06" db="EMBL/GenBank/DDBJ databases">
        <authorList>
            <person name="Zhirakovskaya E."/>
        </authorList>
    </citation>
    <scope>NUCLEOTIDE SEQUENCE</scope>
</reference>
<evidence type="ECO:0000259" key="10">
    <source>
        <dbReference type="Pfam" id="PF11940"/>
    </source>
</evidence>
<dbReference type="PANTHER" id="PTHR46322:SF1">
    <property type="entry name" value="PUROMYCIN-SENSITIVE AMINOPEPTIDASE"/>
    <property type="match status" value="1"/>
</dbReference>
<dbReference type="NCBIfam" id="TIGR02414">
    <property type="entry name" value="pepN_proteo"/>
    <property type="match status" value="1"/>
</dbReference>
<dbReference type="InterPro" id="IPR024601">
    <property type="entry name" value="Peptidase_M1_pepN_C"/>
</dbReference>
<feature type="domain" description="Peptidase M1 alanyl aminopeptidase Ig-like fold" evidence="10">
    <location>
        <begin position="457"/>
        <end position="551"/>
    </location>
</feature>
<keyword evidence="3 13" id="KW-0031">Aminopeptidase</keyword>
<organism evidence="13">
    <name type="scientific">hydrothermal vent metagenome</name>
    <dbReference type="NCBI Taxonomy" id="652676"/>
    <lineage>
        <taxon>unclassified sequences</taxon>
        <taxon>metagenomes</taxon>
        <taxon>ecological metagenomes</taxon>
    </lineage>
</organism>
<keyword evidence="7" id="KW-0862">Zinc</keyword>
<dbReference type="AlphaFoldDB" id="A0A3B0S1D4"/>
<dbReference type="Gene3D" id="1.10.390.10">
    <property type="entry name" value="Neutral Protease Domain 2"/>
    <property type="match status" value="1"/>
</dbReference>
<dbReference type="Pfam" id="PF01433">
    <property type="entry name" value="Peptidase_M1"/>
    <property type="match status" value="1"/>
</dbReference>
<dbReference type="InterPro" id="IPR014782">
    <property type="entry name" value="Peptidase_M1_dom"/>
</dbReference>
<dbReference type="FunFam" id="2.60.40.1840:FF:000001">
    <property type="entry name" value="Aminopeptidase N"/>
    <property type="match status" value="1"/>
</dbReference>
<keyword evidence="8" id="KW-0482">Metalloprotease</keyword>
<evidence type="ECO:0000259" key="11">
    <source>
        <dbReference type="Pfam" id="PF17432"/>
    </source>
</evidence>
<evidence type="ECO:0000256" key="8">
    <source>
        <dbReference type="ARBA" id="ARBA00023049"/>
    </source>
</evidence>
<dbReference type="SUPFAM" id="SSF63737">
    <property type="entry name" value="Leukotriene A4 hydrolase N-terminal domain"/>
    <property type="match status" value="1"/>
</dbReference>
<dbReference type="InterPro" id="IPR012779">
    <property type="entry name" value="Peptidase_M1_pepN"/>
</dbReference>
<feature type="domain" description="Aminopeptidase N-like N-terminal" evidence="12">
    <location>
        <begin position="56"/>
        <end position="199"/>
    </location>
</feature>
<dbReference type="SUPFAM" id="SSF55486">
    <property type="entry name" value="Metalloproteases ('zincins'), catalytic domain"/>
    <property type="match status" value="1"/>
</dbReference>
<protein>
    <submittedName>
        <fullName evidence="13">Membrane alanine aminopeptidase N</fullName>
        <ecNumber evidence="13">3.4.11.2</ecNumber>
    </submittedName>
</protein>